<feature type="signal peptide" evidence="1">
    <location>
        <begin position="1"/>
        <end position="15"/>
    </location>
</feature>
<feature type="chain" id="PRO_5035842802" description="Transmembrane protein" evidence="1">
    <location>
        <begin position="16"/>
        <end position="2292"/>
    </location>
</feature>
<evidence type="ECO:0000256" key="1">
    <source>
        <dbReference type="SAM" id="SignalP"/>
    </source>
</evidence>
<evidence type="ECO:0000313" key="2">
    <source>
        <dbReference type="EMBL" id="CAD8190044.1"/>
    </source>
</evidence>
<gene>
    <name evidence="2" type="ORF">POCTA_138.1.T0960135</name>
</gene>
<organism evidence="2 3">
    <name type="scientific">Paramecium octaurelia</name>
    <dbReference type="NCBI Taxonomy" id="43137"/>
    <lineage>
        <taxon>Eukaryota</taxon>
        <taxon>Sar</taxon>
        <taxon>Alveolata</taxon>
        <taxon>Ciliophora</taxon>
        <taxon>Intramacronucleata</taxon>
        <taxon>Oligohymenophorea</taxon>
        <taxon>Peniculida</taxon>
        <taxon>Parameciidae</taxon>
        <taxon>Paramecium</taxon>
    </lineage>
</organism>
<dbReference type="Proteomes" id="UP000683925">
    <property type="component" value="Unassembled WGS sequence"/>
</dbReference>
<keyword evidence="3" id="KW-1185">Reference proteome</keyword>
<dbReference type="OMA" id="IHNSPYY"/>
<proteinExistence type="predicted"/>
<evidence type="ECO:0000313" key="3">
    <source>
        <dbReference type="Proteomes" id="UP000683925"/>
    </source>
</evidence>
<reference evidence="2" key="1">
    <citation type="submission" date="2021-01" db="EMBL/GenBank/DDBJ databases">
        <authorList>
            <consortium name="Genoscope - CEA"/>
            <person name="William W."/>
        </authorList>
    </citation>
    <scope>NUCLEOTIDE SEQUENCE</scope>
</reference>
<dbReference type="EMBL" id="CAJJDP010000095">
    <property type="protein sequence ID" value="CAD8190044.1"/>
    <property type="molecule type" value="Genomic_DNA"/>
</dbReference>
<accession>A0A8S1WIS6</accession>
<sequence length="2292" mass="264467">MMIVYLLFLCQSTLGLIDKCLEHQTYSECISSEQVYCMWDFVFEQCKQSDNYLIGCNIYINKIGCTSQLGSSIAKVAYCKFDGRCQQIKDLESEQCSDNLNRYGCLAIQNPHSICKWENNQCLTVTGQDINKIQENFNVVYYSSNACQYVTNYLVIHHTVLWELLTYEPDLQWEVNQYILNSAQKIDQDLSLLQNSNTRNQIFKPFVFGQKYQTETNRYRLGCNAIDIRDDDDFNLLINLSQDTFGVNHLYCKYLEKNTNYVIFLNGRCQQVSPALLATTSFIDDNKIQCKQLSYSLCSIYKSKTRKCYIPNKTQEFTCLEGESRVDLDQECMLQRDFEPYYRCEQIKYCYFDINKQYCSDFCFGLRKKPDCLSSGICLWSGIDENEQNDLLSCMPFEAYAFSLTCQQAFNKYVCLNVQKSDQMCIWYNEQCITFNDYELKYLFNTLPYVYKMNRNMCINFKKDNFMFDPINYQCSYQTKLQINCNNRMINKYHCYNIVNDLCKWDDYLNQCMTILNSDTYYCNQLTNVSFRVCLNAKVSNPSNDCLYDWDSFSCYEGSNQDQLIQEESDCYNVDVIKQFRQWNQGKCVELSIQEVNNIQCISWRNVNRNVCVMNIFNNQPCIYDEKLKLCYNDIIINNCSSNFNRFACQQSTSKCYYDILNDQCMDASSDMLKQLSCSAYVSQSTCKNIETQNQKCMWDTYFSECRQYDQIFQYCDQFSLNRQACTSQKASTSIQYHYYHYCQFNETTLNCDVRNDVLTDCGTSQPINYHRCVQYTTGTCLFDQNKCFDVSNASSRLDQLYLNEMLCEQANADTCKVITNPSQGCKFTTLLKFDYIDTRCANQEFNKLSCSNITSSTSTNKLICSKATDNCYYATSASKCQAFPSASIAYCHTLALSFTGCMQVTVGKCIFYQDQCQYHRTHNPIACEVRNYQACITSNQLKCVYNSNLKLCLQQSLDCVKRIDSNLTYSWSTCSMSAQNCYGFNSQCIVGQVNNVPCDLPGLSQSVCKSQNIYCEFLNGYCQFQLPRTCDEIINKDQCVNNKLKGQYCVFHNNICFNVTEVESFKCNQFDYTSFHFCKRYSNCSYDFTTNVCQIMETSLSQNCLDNNSNNRLYQYINNECVHFESNIPNCLSIQNIQVNYNLCQTISDNDNNQCAYDFKTHLCKLTYYSYFNSCSDVQSEIQCMFANLACYANYVNSVYQSCTSSSLSSTSKINRYGCVQIETAAYAFNNDDWTCPTVSIQVNSLKLMHYPNQLNQKACFLLGSVYSANLYLRWYNKECAELTLKQAINLNSCANLNKNACLAVAKLNCQWNNTDNLCSEDTKTLFAVTSCEAQVPANINQLSSQGLCAKISGLRCIQKSTLNGCESLATTTYKSVFKCTGLGLNREACLMETKLANCYWADGICEEANFILQKCEDDVSEYTCKNITRQMCQWKNSKCSIKIEDFTSCQLSNGYITFCRNNQNLKCKYNQQTNSCESFSYTPVECDNTYSKFACRNVINKTCEWNNNQCQELVEVTSCLSIFNEQSCLLNDMFSCIWDTDKGCLEYIVDQKVDFFTLPATANKNVCIYYSKQETTYVQFKCTNILNYSQIEHKSSINLGDPIVNIACQSQLTLSDCLSLHTSNTYCQWIHNQCIHIQDDSTFSTLSCNADINVWTCLRITNPSQNCKWSNLRCLNYKEGDQSMINVNINVCRNFSQNRVYMNNSCVVLDDIQCDSEGISKFTCVNNKNYACQYVDNQCVNFQIQSTYSLCSEITNVSIKACQLIPQLKCQYSNNNSCVNYVENTKLEGISKFACLSKSGYYYWQANQCKLIDIQLYCDDDLQVTGQSCVLIKDKLCLFNPTNYTCTSIYNPHQLTCSTIGLNKQGCMKVLYEPCIFKDNKCYYFDNLQESYISLSNVNELTCRMLVNDYVEYNEIEERCVYQLTKTKCANLNINGCKQLSYCVWNHDFSKCGCPPSTEVCYNLSKQDCQKQNSCRYQQNVCSVKQCNHLSQSECEGQILNNLKCYLNKFKQCTQASRCEDIIDSYDCQNIYFKGTACLQIINTSQCYSYNNFELICKYSPSCLNQYCIFDGTCKLKQCTNIKEQQECEFTQNCAFINNQCQLIKSCQEINDPAICNQLTVNNQKCNWQQQNLLDATKICTSQSCSMLGTSSSLCHGNEINNYACVLRNYKCVQCESIQEVCECNSYKGICYFTNNQCSSLLCNDLMTSTICSQSPKCEWSQLLNSCALQCNFNYQEEQCQIRKDECHWNQYKSICQSGPESIPTLFNSTKSNQNYQQHLLLPLVIMLYL</sequence>
<dbReference type="OrthoDB" id="288187at2759"/>
<name>A0A8S1WIS6_PAROT</name>
<comment type="caution">
    <text evidence="2">The sequence shown here is derived from an EMBL/GenBank/DDBJ whole genome shotgun (WGS) entry which is preliminary data.</text>
</comment>
<keyword evidence="1" id="KW-0732">Signal</keyword>
<evidence type="ECO:0008006" key="4">
    <source>
        <dbReference type="Google" id="ProtNLM"/>
    </source>
</evidence>
<protein>
    <recommendedName>
        <fullName evidence="4">Transmembrane protein</fullName>
    </recommendedName>
</protein>